<reference evidence="11 12" key="1">
    <citation type="journal article" date="2015" name="Genome Announc.">
        <title>Draft Genome Sequences of Marine Isolates of Thalassomonas viridans and Thalassomonas actiniarum.</title>
        <authorList>
            <person name="Olonade I."/>
            <person name="van Zyl L.J."/>
            <person name="Trindade M."/>
        </authorList>
    </citation>
    <scope>NUCLEOTIDE SEQUENCE [LARGE SCALE GENOMIC DNA]</scope>
    <source>
        <strain evidence="11 12">XOM25</strain>
    </source>
</reference>
<dbReference type="CDD" id="cd01949">
    <property type="entry name" value="GGDEF"/>
    <property type="match status" value="1"/>
</dbReference>
<dbReference type="SMART" id="SM00448">
    <property type="entry name" value="REC"/>
    <property type="match status" value="1"/>
</dbReference>
<protein>
    <submittedName>
        <fullName evidence="11">Sigma 54-interacting transcriptional regulator</fullName>
    </submittedName>
</protein>
<dbReference type="PROSITE" id="PS50110">
    <property type="entry name" value="RESPONSE_REGULATORY"/>
    <property type="match status" value="1"/>
</dbReference>
<dbReference type="Gene3D" id="3.30.70.270">
    <property type="match status" value="1"/>
</dbReference>
<dbReference type="InterPro" id="IPR035965">
    <property type="entry name" value="PAS-like_dom_sf"/>
</dbReference>
<dbReference type="KEGG" id="tvd:SG34_010725"/>
<dbReference type="InterPro" id="IPR025944">
    <property type="entry name" value="Sigma_54_int_dom_CS"/>
</dbReference>
<dbReference type="Proteomes" id="UP000032352">
    <property type="component" value="Chromosome"/>
</dbReference>
<dbReference type="EMBL" id="CP059733">
    <property type="protein sequence ID" value="WDE07317.1"/>
    <property type="molecule type" value="Genomic_DNA"/>
</dbReference>
<feature type="domain" description="Response regulatory" evidence="9">
    <location>
        <begin position="4"/>
        <end position="119"/>
    </location>
</feature>
<evidence type="ECO:0000256" key="7">
    <source>
        <dbReference type="PROSITE-ProRule" id="PRU00169"/>
    </source>
</evidence>
<dbReference type="SUPFAM" id="SSF55785">
    <property type="entry name" value="PYP-like sensor domain (PAS domain)"/>
    <property type="match status" value="1"/>
</dbReference>
<dbReference type="InterPro" id="IPR025943">
    <property type="entry name" value="Sigma_54_int_dom_ATP-bd_2"/>
</dbReference>
<evidence type="ECO:0000256" key="6">
    <source>
        <dbReference type="ARBA" id="ARBA00023163"/>
    </source>
</evidence>
<dbReference type="InterPro" id="IPR025662">
    <property type="entry name" value="Sigma_54_int_dom_ATP-bd_1"/>
</dbReference>
<sequence length="1033" mass="115712">MTHRIYIIEDEAIVAHDLKVNLESLGFQVLGVAHDSLKALQEIPLVKPDIVLSDIRLRDGCDGIEILRELNKIMSVAVIFISAYSDKETLRRVKEINPQGYILKPINRRELEIAIDLAVDEFARQQKLLNNQYILKTALSCIGDCILLTDINGFIDGVNSKACQLLTFESANVILKPWHTALVCTTPESKLRLTRLIENTVRTQSVSRILPVEIEVKNGISLVDGIIGPILNEQQECTGASIMLRCLADLSDFKMPVYKNRLSDRKGEEKSQACLLLINPDNFDWVNDKWGEKVGDVIIGEISEVINKEIRVIDLATRYGGAVFSTTLPNTCLKGGMVVAKRIHQRLNNHRYYSDKVSLTFSIGIAELEQDDNASGINLPITLFRHATWALNAAHEAGGDCIRCWEENKQHHFLGDIDRISGKFSPDINNDIKGLMLLWNSVNTVVHCTDIHSLSEGIVSNLMQSLQLVAGAFWLKLDNEPVELIVKDINTGLYPHDPEQFNFNITPQINELAFSGEKQIFSVDTGNQDNYCCYGLPLSVEHRGLGLLLLYRKSGHLLDKKQISALETLSGYLGVAVDRVILASKEQLRIQKELQGFEENVHDSELVFESKIMETLMQEVRTLAPTDAPVMISGESGTGKELLARMIHKVSLRKDKPYVVVDCGAIVPSLIASELFGHKKGSFTNANESHLGKFKEADTGTLFLDEIGELPLELQIHLLRFAQEGTFSPVGSNQVETVDVRLIVATNRDLATEVEKGRFRKDLFYRLNVFSLHSPNLRQRAMDIMPIAEHYLHQFNRHYNKEIKGFTETASRAMRQHDWPGNVRELRNQLMRAVIICNSPYIDATHLTLREPSHRWQCSVDEKPELLSGQSAARETDLSGVKTGENIKVNADPQPQDKMVKALTTCINILKDSDAIFECGKWLEGEVIRLAKVQGKGNISKSARILGLPEATLRRRIESLSPNVLPPVLQVQEFVLVEALTDWLELAPAPGINRLQQLRQMLSRLAEQGGMNRQDIATFVGVSAPTLRKILAS</sequence>
<keyword evidence="6" id="KW-0804">Transcription</keyword>
<dbReference type="Pfam" id="PF00990">
    <property type="entry name" value="GGDEF"/>
    <property type="match status" value="1"/>
</dbReference>
<dbReference type="SUPFAM" id="SSF55781">
    <property type="entry name" value="GAF domain-like"/>
    <property type="match status" value="1"/>
</dbReference>
<dbReference type="CDD" id="cd00009">
    <property type="entry name" value="AAA"/>
    <property type="match status" value="1"/>
</dbReference>
<reference evidence="11 12" key="2">
    <citation type="journal article" date="2022" name="Mar. Drugs">
        <title>Bioassay-Guided Fractionation Leads to the Detection of Cholic Acid Generated by the Rare Thalassomonas sp.</title>
        <authorList>
            <person name="Pheiffer F."/>
            <person name="Schneider Y.K."/>
            <person name="Hansen E.H."/>
            <person name="Andersen J.H."/>
            <person name="Isaksson J."/>
            <person name="Busche T."/>
            <person name="R C."/>
            <person name="Kalinowski J."/>
            <person name="Zyl L.V."/>
            <person name="Trindade M."/>
        </authorList>
    </citation>
    <scope>NUCLEOTIDE SEQUENCE [LARGE SCALE GENOMIC DNA]</scope>
    <source>
        <strain evidence="11 12">XOM25</strain>
    </source>
</reference>
<keyword evidence="7" id="KW-0597">Phosphoprotein</keyword>
<keyword evidence="5" id="KW-0010">Activator</keyword>
<evidence type="ECO:0000313" key="11">
    <source>
        <dbReference type="EMBL" id="WDE07317.1"/>
    </source>
</evidence>
<dbReference type="SUPFAM" id="SSF52172">
    <property type="entry name" value="CheY-like"/>
    <property type="match status" value="1"/>
</dbReference>
<keyword evidence="1" id="KW-0547">Nucleotide-binding</keyword>
<dbReference type="InterPro" id="IPR029016">
    <property type="entry name" value="GAF-like_dom_sf"/>
</dbReference>
<feature type="modified residue" description="4-aspartylphosphate" evidence="7">
    <location>
        <position position="54"/>
    </location>
</feature>
<evidence type="ECO:0000259" key="8">
    <source>
        <dbReference type="PROSITE" id="PS50045"/>
    </source>
</evidence>
<evidence type="ECO:0000259" key="9">
    <source>
        <dbReference type="PROSITE" id="PS50110"/>
    </source>
</evidence>
<keyword evidence="12" id="KW-1185">Reference proteome</keyword>
<evidence type="ECO:0000256" key="5">
    <source>
        <dbReference type="ARBA" id="ARBA00023159"/>
    </source>
</evidence>
<dbReference type="InterPro" id="IPR001789">
    <property type="entry name" value="Sig_transdc_resp-reg_receiver"/>
</dbReference>
<dbReference type="Gene3D" id="3.40.50.2300">
    <property type="match status" value="1"/>
</dbReference>
<dbReference type="SMART" id="SM00382">
    <property type="entry name" value="AAA"/>
    <property type="match status" value="1"/>
</dbReference>
<proteinExistence type="predicted"/>
<dbReference type="InterPro" id="IPR003593">
    <property type="entry name" value="AAA+_ATPase"/>
</dbReference>
<evidence type="ECO:0000313" key="12">
    <source>
        <dbReference type="Proteomes" id="UP000032352"/>
    </source>
</evidence>
<dbReference type="InterPro" id="IPR027417">
    <property type="entry name" value="P-loop_NTPase"/>
</dbReference>
<dbReference type="SMART" id="SM00267">
    <property type="entry name" value="GGDEF"/>
    <property type="match status" value="1"/>
</dbReference>
<dbReference type="SUPFAM" id="SSF46689">
    <property type="entry name" value="Homeodomain-like"/>
    <property type="match status" value="1"/>
</dbReference>
<dbReference type="GO" id="GO:0003677">
    <property type="term" value="F:DNA binding"/>
    <property type="evidence" value="ECO:0007669"/>
    <property type="project" value="UniProtKB-KW"/>
</dbReference>
<dbReference type="GO" id="GO:0006355">
    <property type="term" value="P:regulation of DNA-templated transcription"/>
    <property type="evidence" value="ECO:0007669"/>
    <property type="project" value="InterPro"/>
</dbReference>
<keyword evidence="3" id="KW-0805">Transcription regulation</keyword>
<dbReference type="Pfam" id="PF25601">
    <property type="entry name" value="AAA_lid_14"/>
    <property type="match status" value="1"/>
</dbReference>
<dbReference type="PROSITE" id="PS50887">
    <property type="entry name" value="GGDEF"/>
    <property type="match status" value="1"/>
</dbReference>
<dbReference type="PROSITE" id="PS50045">
    <property type="entry name" value="SIGMA54_INTERACT_4"/>
    <property type="match status" value="1"/>
</dbReference>
<dbReference type="InterPro" id="IPR002078">
    <property type="entry name" value="Sigma_54_int"/>
</dbReference>
<keyword evidence="4" id="KW-0238">DNA-binding</keyword>
<evidence type="ECO:0000256" key="4">
    <source>
        <dbReference type="ARBA" id="ARBA00023125"/>
    </source>
</evidence>
<dbReference type="InterPro" id="IPR043128">
    <property type="entry name" value="Rev_trsase/Diguanyl_cyclase"/>
</dbReference>
<dbReference type="RefSeq" id="WP_053047136.1">
    <property type="nucleotide sequence ID" value="NZ_CP059733.1"/>
</dbReference>
<dbReference type="PANTHER" id="PTHR32071">
    <property type="entry name" value="TRANSCRIPTIONAL REGULATORY PROTEIN"/>
    <property type="match status" value="1"/>
</dbReference>
<organism evidence="11 12">
    <name type="scientific">Thalassomonas viridans</name>
    <dbReference type="NCBI Taxonomy" id="137584"/>
    <lineage>
        <taxon>Bacteria</taxon>
        <taxon>Pseudomonadati</taxon>
        <taxon>Pseudomonadota</taxon>
        <taxon>Gammaproteobacteria</taxon>
        <taxon>Alteromonadales</taxon>
        <taxon>Colwelliaceae</taxon>
        <taxon>Thalassomonas</taxon>
    </lineage>
</organism>
<keyword evidence="2" id="KW-0067">ATP-binding</keyword>
<dbReference type="GO" id="GO:0005524">
    <property type="term" value="F:ATP binding"/>
    <property type="evidence" value="ECO:0007669"/>
    <property type="project" value="UniProtKB-KW"/>
</dbReference>
<dbReference type="PANTHER" id="PTHR32071:SF117">
    <property type="entry name" value="PTS-DEPENDENT DIHYDROXYACETONE KINASE OPERON REGULATORY PROTEIN-RELATED"/>
    <property type="match status" value="1"/>
</dbReference>
<dbReference type="Gene3D" id="3.30.450.20">
    <property type="entry name" value="PAS domain"/>
    <property type="match status" value="1"/>
</dbReference>
<evidence type="ECO:0000256" key="3">
    <source>
        <dbReference type="ARBA" id="ARBA00023015"/>
    </source>
</evidence>
<dbReference type="PROSITE" id="PS00676">
    <property type="entry name" value="SIGMA54_INTERACT_2"/>
    <property type="match status" value="1"/>
</dbReference>
<dbReference type="SUPFAM" id="SSF55073">
    <property type="entry name" value="Nucleotide cyclase"/>
    <property type="match status" value="1"/>
</dbReference>
<feature type="domain" description="GGDEF" evidence="10">
    <location>
        <begin position="271"/>
        <end position="407"/>
    </location>
</feature>
<evidence type="ECO:0000256" key="1">
    <source>
        <dbReference type="ARBA" id="ARBA00022741"/>
    </source>
</evidence>
<dbReference type="SUPFAM" id="SSF52540">
    <property type="entry name" value="P-loop containing nucleoside triphosphate hydrolases"/>
    <property type="match status" value="1"/>
</dbReference>
<dbReference type="Pfam" id="PF00072">
    <property type="entry name" value="Response_reg"/>
    <property type="match status" value="1"/>
</dbReference>
<evidence type="ECO:0000256" key="2">
    <source>
        <dbReference type="ARBA" id="ARBA00022840"/>
    </source>
</evidence>
<feature type="domain" description="Sigma-54 factor interaction" evidence="8">
    <location>
        <begin position="606"/>
        <end position="835"/>
    </location>
</feature>
<name>A0AAF0C9B5_9GAMM</name>
<dbReference type="InterPro" id="IPR058031">
    <property type="entry name" value="AAA_lid_NorR"/>
</dbReference>
<dbReference type="InterPro" id="IPR029787">
    <property type="entry name" value="Nucleotide_cyclase"/>
</dbReference>
<dbReference type="InterPro" id="IPR009057">
    <property type="entry name" value="Homeodomain-like_sf"/>
</dbReference>
<dbReference type="PROSITE" id="PS00675">
    <property type="entry name" value="SIGMA54_INTERACT_1"/>
    <property type="match status" value="1"/>
</dbReference>
<dbReference type="FunFam" id="3.40.50.300:FF:000006">
    <property type="entry name" value="DNA-binding transcriptional regulator NtrC"/>
    <property type="match status" value="1"/>
</dbReference>
<evidence type="ECO:0000259" key="10">
    <source>
        <dbReference type="PROSITE" id="PS50887"/>
    </source>
</evidence>
<dbReference type="InterPro" id="IPR000160">
    <property type="entry name" value="GGDEF_dom"/>
</dbReference>
<dbReference type="Gene3D" id="1.10.8.60">
    <property type="match status" value="1"/>
</dbReference>
<dbReference type="Pfam" id="PF00158">
    <property type="entry name" value="Sigma54_activat"/>
    <property type="match status" value="1"/>
</dbReference>
<dbReference type="Gene3D" id="3.40.50.300">
    <property type="entry name" value="P-loop containing nucleotide triphosphate hydrolases"/>
    <property type="match status" value="1"/>
</dbReference>
<dbReference type="GO" id="GO:0000160">
    <property type="term" value="P:phosphorelay signal transduction system"/>
    <property type="evidence" value="ECO:0007669"/>
    <property type="project" value="InterPro"/>
</dbReference>
<dbReference type="Gene3D" id="3.30.450.40">
    <property type="match status" value="1"/>
</dbReference>
<dbReference type="AlphaFoldDB" id="A0AAF0C9B5"/>
<dbReference type="InterPro" id="IPR011006">
    <property type="entry name" value="CheY-like_superfamily"/>
</dbReference>
<gene>
    <name evidence="11" type="ORF">SG34_010725</name>
</gene>
<dbReference type="NCBIfam" id="TIGR00254">
    <property type="entry name" value="GGDEF"/>
    <property type="match status" value="1"/>
</dbReference>
<accession>A0AAF0C9B5</accession>
<dbReference type="PROSITE" id="PS00688">
    <property type="entry name" value="SIGMA54_INTERACT_3"/>
    <property type="match status" value="1"/>
</dbReference>
<dbReference type="CDD" id="cd17534">
    <property type="entry name" value="REC_DC-like"/>
    <property type="match status" value="1"/>
</dbReference>